<evidence type="ECO:0000313" key="4">
    <source>
        <dbReference type="EMBL" id="MFC5713573.1"/>
    </source>
</evidence>
<evidence type="ECO:0000313" key="5">
    <source>
        <dbReference type="Proteomes" id="UP001596142"/>
    </source>
</evidence>
<feature type="coiled-coil region" evidence="1">
    <location>
        <begin position="202"/>
        <end position="293"/>
    </location>
</feature>
<protein>
    <submittedName>
        <fullName evidence="4">AAA family ATPase</fullName>
    </submittedName>
</protein>
<feature type="coiled-coil region" evidence="1">
    <location>
        <begin position="520"/>
        <end position="554"/>
    </location>
</feature>
<gene>
    <name evidence="4" type="ORF">ACFPU1_12340</name>
</gene>
<dbReference type="Proteomes" id="UP001596142">
    <property type="component" value="Unassembled WGS sequence"/>
</dbReference>
<dbReference type="InterPro" id="IPR038734">
    <property type="entry name" value="YhaN_AAA"/>
</dbReference>
<name>A0ABW0YR38_9BACI</name>
<dbReference type="EMBL" id="JBHSOZ010000005">
    <property type="protein sequence ID" value="MFC5713573.1"/>
    <property type="molecule type" value="Genomic_DNA"/>
</dbReference>
<feature type="coiled-coil region" evidence="1">
    <location>
        <begin position="331"/>
        <end position="358"/>
    </location>
</feature>
<dbReference type="Pfam" id="PF13514">
    <property type="entry name" value="AAA_27"/>
    <property type="match status" value="1"/>
</dbReference>
<feature type="coiled-coil region" evidence="1">
    <location>
        <begin position="403"/>
        <end position="430"/>
    </location>
</feature>
<dbReference type="PANTHER" id="PTHR41259">
    <property type="entry name" value="DOUBLE-STRAND BREAK REPAIR RAD50 ATPASE, PUTATIVE-RELATED"/>
    <property type="match status" value="1"/>
</dbReference>
<feature type="transmembrane region" description="Helical" evidence="2">
    <location>
        <begin position="450"/>
        <end position="468"/>
    </location>
</feature>
<feature type="coiled-coil region" evidence="1">
    <location>
        <begin position="749"/>
        <end position="776"/>
    </location>
</feature>
<accession>A0ABW0YR38</accession>
<keyword evidence="2" id="KW-1133">Transmembrane helix</keyword>
<dbReference type="SUPFAM" id="SSF52540">
    <property type="entry name" value="P-loop containing nucleoside triphosphate hydrolases"/>
    <property type="match status" value="2"/>
</dbReference>
<dbReference type="PANTHER" id="PTHR41259:SF1">
    <property type="entry name" value="DOUBLE-STRAND BREAK REPAIR RAD50 ATPASE, PUTATIVE-RELATED"/>
    <property type="match status" value="1"/>
</dbReference>
<organism evidence="4 5">
    <name type="scientific">Thalassorhabdus alkalitolerans</name>
    <dbReference type="NCBI Taxonomy" id="2282697"/>
    <lineage>
        <taxon>Bacteria</taxon>
        <taxon>Bacillati</taxon>
        <taxon>Bacillota</taxon>
        <taxon>Bacilli</taxon>
        <taxon>Bacillales</taxon>
        <taxon>Bacillaceae</taxon>
        <taxon>Thalassorhabdus</taxon>
    </lineage>
</organism>
<dbReference type="RefSeq" id="WP_385941521.1">
    <property type="nucleotide sequence ID" value="NZ_JBHSOZ010000005.1"/>
</dbReference>
<dbReference type="InterPro" id="IPR027417">
    <property type="entry name" value="P-loop_NTPase"/>
</dbReference>
<keyword evidence="2" id="KW-0472">Membrane</keyword>
<keyword evidence="2" id="KW-0812">Transmembrane</keyword>
<reference evidence="5" key="1">
    <citation type="journal article" date="2019" name="Int. J. Syst. Evol. Microbiol.">
        <title>The Global Catalogue of Microorganisms (GCM) 10K type strain sequencing project: providing services to taxonomists for standard genome sequencing and annotation.</title>
        <authorList>
            <consortium name="The Broad Institute Genomics Platform"/>
            <consortium name="The Broad Institute Genome Sequencing Center for Infectious Disease"/>
            <person name="Wu L."/>
            <person name="Ma J."/>
        </authorList>
    </citation>
    <scope>NUCLEOTIDE SEQUENCE [LARGE SCALE GENOMIC DNA]</scope>
    <source>
        <strain evidence="5">CECT 7184</strain>
    </source>
</reference>
<feature type="domain" description="YhaN AAA" evidence="3">
    <location>
        <begin position="1"/>
        <end position="199"/>
    </location>
</feature>
<keyword evidence="5" id="KW-1185">Reference proteome</keyword>
<keyword evidence="1" id="KW-0175">Coiled coil</keyword>
<evidence type="ECO:0000256" key="1">
    <source>
        <dbReference type="SAM" id="Coils"/>
    </source>
</evidence>
<proteinExistence type="predicted"/>
<dbReference type="Gene3D" id="3.40.50.300">
    <property type="entry name" value="P-loop containing nucleotide triphosphate hydrolases"/>
    <property type="match status" value="2"/>
</dbReference>
<evidence type="ECO:0000256" key="2">
    <source>
        <dbReference type="SAM" id="Phobius"/>
    </source>
</evidence>
<feature type="transmembrane region" description="Helical" evidence="2">
    <location>
        <begin position="474"/>
        <end position="491"/>
    </location>
</feature>
<sequence length="962" mass="112672">MRIKEIYIFGFGQFQDFSLSFSDDHFQVIYGKNEAGKSTIMAFIQAVLFGFPTKKEKEQRLEPRSSSAYGGIITLISKDGNKVKIQRVKGKKATGDVSVFLEDGTTEGEEWLNAFLHQMDRSLYKAIYSFGLEGLYHIQQASGKTLSNYLYEAGMTGTRQVSYIEKEYKQKLDELFKPRGQNPSLNKGINDLQEKKKALLQWEAYFSEYDKLQEEHKSLQEEVQLLQKKKEKTAREIERTKRLLALETLVEEMDHLEKRGQELKEYSLFSVSAEKELERLQRAEKELSESIETEAYKMTELEEDISSIKINETVLKNQLHFYALKDRLGVHERQKEEIAGIKKEVEKEKEEILSLARDAGWKSERPEDVFYPDTSVAAEQELVTITEAVRQALDRERFFQEQLSLQEEKVRLAEEDATEVNRRLLSYEERANVQEKVQAKREDKNTSSSVFAVSLFIISFVFLGSWQVFTASPFLGVLFFALALAGYLWLVRTQGANKNGTQGSVKDDNSMDARRRIEVDDFLKRQLEQLQWKKEKEEKTFQELHEKKEEFSRTRLQKETEFVYWKEEYGFPDYLNTRLAEKLFYRIKELQNKSRSLAQKKEDIGQIEKSLNQYEKEVLQMADTFSVSSVKETRMLIYQMEKAIDLEKEKATEKSDKEKEWMNLQKEMKKKKENMYQIKDSINSILFSFHVNTVEEYYNAMTKKREHDRLTERYELILGQMKPYMDEGETIEELKAEIRAMDEPSSVLLGEKEQKIEYYQAREKEIQEKKAEKKQRLTSIEKGGTYEEQLQRYKEDTISVNELAKEWAVYKTALVMIKKAKAVHEKERQPQVMKQAARYFADLTEGEYVNLFAPLGEQRFVAENKLGLRFSPEELSRGTAEQLYLALRLALAEIHDPALSFPLIMDDPFVNFDDQRRKRAFALLSQLSQTRQIIYFSCHSHSKEEINPAKVNHLSEEYGESV</sequence>
<comment type="caution">
    <text evidence="4">The sequence shown here is derived from an EMBL/GenBank/DDBJ whole genome shotgun (WGS) entry which is preliminary data.</text>
</comment>
<evidence type="ECO:0000259" key="3">
    <source>
        <dbReference type="Pfam" id="PF13514"/>
    </source>
</evidence>